<keyword evidence="2" id="KW-0547">Nucleotide-binding</keyword>
<organism evidence="5 6">
    <name type="scientific">Leifsonia shinshuensis</name>
    <dbReference type="NCBI Taxonomy" id="150026"/>
    <lineage>
        <taxon>Bacteria</taxon>
        <taxon>Bacillati</taxon>
        <taxon>Actinomycetota</taxon>
        <taxon>Actinomycetes</taxon>
        <taxon>Micrococcales</taxon>
        <taxon>Microbacteriaceae</taxon>
        <taxon>Leifsonia</taxon>
    </lineage>
</organism>
<protein>
    <submittedName>
        <fullName evidence="5">Putative ABC transport system ATP-binding protein</fullName>
    </submittedName>
</protein>
<dbReference type="InterPro" id="IPR027417">
    <property type="entry name" value="P-loop_NTPase"/>
</dbReference>
<accession>A0A853CT32</accession>
<dbReference type="InterPro" id="IPR003593">
    <property type="entry name" value="AAA+_ATPase"/>
</dbReference>
<evidence type="ECO:0000313" key="5">
    <source>
        <dbReference type="EMBL" id="NYJ22611.1"/>
    </source>
</evidence>
<dbReference type="InterPro" id="IPR015854">
    <property type="entry name" value="ABC_transpr_LolD-like"/>
</dbReference>
<dbReference type="Pfam" id="PF00005">
    <property type="entry name" value="ABC_tran"/>
    <property type="match status" value="1"/>
</dbReference>
<dbReference type="GO" id="GO:0016887">
    <property type="term" value="F:ATP hydrolysis activity"/>
    <property type="evidence" value="ECO:0007669"/>
    <property type="project" value="InterPro"/>
</dbReference>
<dbReference type="PROSITE" id="PS50893">
    <property type="entry name" value="ABC_TRANSPORTER_2"/>
    <property type="match status" value="1"/>
</dbReference>
<dbReference type="CDD" id="cd03255">
    <property type="entry name" value="ABC_MJ0796_LolCDE_FtsE"/>
    <property type="match status" value="1"/>
</dbReference>
<reference evidence="5 6" key="1">
    <citation type="submission" date="2020-07" db="EMBL/GenBank/DDBJ databases">
        <title>Sequencing the genomes of 1000 actinobacteria strains.</title>
        <authorList>
            <person name="Klenk H.-P."/>
        </authorList>
    </citation>
    <scope>NUCLEOTIDE SEQUENCE [LARGE SCALE GENOMIC DNA]</scope>
    <source>
        <strain evidence="5 6">DSM 15165</strain>
    </source>
</reference>
<dbReference type="InterPro" id="IPR017911">
    <property type="entry name" value="MacB-like_ATP-bd"/>
</dbReference>
<dbReference type="SUPFAM" id="SSF52540">
    <property type="entry name" value="P-loop containing nucleoside triphosphate hydrolases"/>
    <property type="match status" value="1"/>
</dbReference>
<evidence type="ECO:0000313" key="6">
    <source>
        <dbReference type="Proteomes" id="UP000578352"/>
    </source>
</evidence>
<evidence type="ECO:0000256" key="1">
    <source>
        <dbReference type="ARBA" id="ARBA00022448"/>
    </source>
</evidence>
<proteinExistence type="predicted"/>
<name>A0A853CT32_9MICO</name>
<dbReference type="PANTHER" id="PTHR24220:SF86">
    <property type="entry name" value="ABC TRANSPORTER ABCH.1"/>
    <property type="match status" value="1"/>
</dbReference>
<dbReference type="FunFam" id="3.40.50.300:FF:000032">
    <property type="entry name" value="Export ABC transporter ATP-binding protein"/>
    <property type="match status" value="1"/>
</dbReference>
<dbReference type="GO" id="GO:0098796">
    <property type="term" value="C:membrane protein complex"/>
    <property type="evidence" value="ECO:0007669"/>
    <property type="project" value="UniProtKB-ARBA"/>
</dbReference>
<dbReference type="AlphaFoldDB" id="A0A853CT32"/>
<evidence type="ECO:0000256" key="2">
    <source>
        <dbReference type="ARBA" id="ARBA00022741"/>
    </source>
</evidence>
<sequence length="231" mass="23844">MTAHADLVELDHVSMEYRTPVAFTALRDVGLRIASGETVAVVGPSGSGKTTLLGIVGGLERPTSGAVRLLGEDLAALSDAQVAAARAHSIGFVFQRFHLIEHLSVLDNVATGLLYTGVRARDRRNAARAALARVGLGRRETERVGHLSGGERQRVAIARAVVGEPRLLLADEPTGNLDSATGGAVVELLAGLAGPGTAVVVVTHDPAVAGALARRIAVHDGEIVDDTGRPG</sequence>
<dbReference type="InterPro" id="IPR003439">
    <property type="entry name" value="ABC_transporter-like_ATP-bd"/>
</dbReference>
<evidence type="ECO:0000256" key="3">
    <source>
        <dbReference type="ARBA" id="ARBA00022840"/>
    </source>
</evidence>
<keyword evidence="1" id="KW-0813">Transport</keyword>
<dbReference type="PANTHER" id="PTHR24220">
    <property type="entry name" value="IMPORT ATP-BINDING PROTEIN"/>
    <property type="match status" value="1"/>
</dbReference>
<dbReference type="Gene3D" id="3.40.50.300">
    <property type="entry name" value="P-loop containing nucleotide triphosphate hydrolases"/>
    <property type="match status" value="1"/>
</dbReference>
<dbReference type="GO" id="GO:0005524">
    <property type="term" value="F:ATP binding"/>
    <property type="evidence" value="ECO:0007669"/>
    <property type="project" value="UniProtKB-KW"/>
</dbReference>
<dbReference type="SMART" id="SM00382">
    <property type="entry name" value="AAA"/>
    <property type="match status" value="1"/>
</dbReference>
<evidence type="ECO:0000259" key="4">
    <source>
        <dbReference type="PROSITE" id="PS50893"/>
    </source>
</evidence>
<dbReference type="GO" id="GO:0005886">
    <property type="term" value="C:plasma membrane"/>
    <property type="evidence" value="ECO:0007669"/>
    <property type="project" value="TreeGrafter"/>
</dbReference>
<dbReference type="GO" id="GO:0022857">
    <property type="term" value="F:transmembrane transporter activity"/>
    <property type="evidence" value="ECO:0007669"/>
    <property type="project" value="TreeGrafter"/>
</dbReference>
<feature type="domain" description="ABC transporter" evidence="4">
    <location>
        <begin position="8"/>
        <end position="231"/>
    </location>
</feature>
<gene>
    <name evidence="5" type="ORF">HNR13_000898</name>
</gene>
<dbReference type="PROSITE" id="PS00211">
    <property type="entry name" value="ABC_TRANSPORTER_1"/>
    <property type="match status" value="1"/>
</dbReference>
<comment type="caution">
    <text evidence="5">The sequence shown here is derived from an EMBL/GenBank/DDBJ whole genome shotgun (WGS) entry which is preliminary data.</text>
</comment>
<dbReference type="Proteomes" id="UP000578352">
    <property type="component" value="Unassembled WGS sequence"/>
</dbReference>
<dbReference type="InterPro" id="IPR017871">
    <property type="entry name" value="ABC_transporter-like_CS"/>
</dbReference>
<dbReference type="RefSeq" id="WP_179604640.1">
    <property type="nucleotide sequence ID" value="NZ_BAABEH010000001.1"/>
</dbReference>
<keyword evidence="3 5" id="KW-0067">ATP-binding</keyword>
<dbReference type="EMBL" id="JACCFL010000001">
    <property type="protein sequence ID" value="NYJ22611.1"/>
    <property type="molecule type" value="Genomic_DNA"/>
</dbReference>